<dbReference type="PANTHER" id="PTHR34218">
    <property type="entry name" value="PEPTIDASE S45 PENICILLIN AMIDASE"/>
    <property type="match status" value="1"/>
</dbReference>
<comment type="caution">
    <text evidence="7">The sequence shown here is derived from an EMBL/GenBank/DDBJ whole genome shotgun (WGS) entry which is preliminary data.</text>
</comment>
<gene>
    <name evidence="7" type="ORF">C6I21_00525</name>
</gene>
<evidence type="ECO:0000313" key="8">
    <source>
        <dbReference type="Proteomes" id="UP000243650"/>
    </source>
</evidence>
<comment type="similarity">
    <text evidence="1">Belongs to the peptidase S45 family.</text>
</comment>
<evidence type="ECO:0000256" key="4">
    <source>
        <dbReference type="PIRSR" id="PIRSR001227-1"/>
    </source>
</evidence>
<dbReference type="Gene3D" id="2.30.120.10">
    <property type="match status" value="1"/>
</dbReference>
<sequence length="838" mass="93062">MWLVSGKRGLGCMYGTVMTSMRRKRWYERRWWKVVSWTAVVLVWIAAVLLAAVWFYVRSGLPQTDGVIEAPVGSEVRVDRDERGVAQISGESAEDVFFAQGYVMAQDRMFQMDMTRRQAGGRLAEVIGPQAVESDEYFRTYGMHRGTEALTAEFNEETEAMVTAFADGVTAYIEEASSAGELPLEFQVLGYEPEAWTPEDTAIAVKYMGYTLNGNFSEELRNYELLRRFGEEASFYFPDYEEAGEYPAILDGVETAGTDLPALAAGPELGMAPEWTPDPWNGSNNWAVSGEHTDTGLPMLANDPHLGLAIPAVWYQTQLEIEGDFSSMGVTVPGIPGVVLGHNGSVSWGVTSLSADYEDVYLERQDPERPSFYLYDGEYEAAEVIEEEIFVDGEEEPRIHRVEVTRNGPVMNHVEEEGPVSAYSLRWTGMEPGEELNGILRVNRAETVDEFSEGLEGFVTPGLSWMFADTEGGIGFRGQALLPVRPSSTGQLPVPGWDPAYQWDGFIPGEELPQELNPESGYLMTANHQPVPADAYPYEIGRNFLPFRAVRLEELLQERIGAEDPVVLEDMKQMQQDITNTQARELVPLLTEAAASWTEADGGTDMEGEALGSWSATEEEALALLSDWDFREETDSAAALVYQLWYEGLPETLFERHLDITLPDHLTRQRVLTEGAASGTVFSGLEGVEERSIERVIRETFHDAVTRAVELQGDEASGWAWGDYHQLEINHPLGGVFPFNYVLNLGGDALPGSGMTPGAVSYNIETGGADHSAGWRFVSDLQDPEDVLLPGQSGQWLSPHYDDQLDTWVEGAYGTMRFTEPEESLEFRPEQEGDTADE</sequence>
<accession>A0A2P6MLC5</accession>
<feature type="binding site" evidence="5">
    <location>
        <position position="359"/>
    </location>
    <ligand>
        <name>Ca(2+)</name>
        <dbReference type="ChEBI" id="CHEBI:29108"/>
    </ligand>
</feature>
<dbReference type="InterPro" id="IPR043147">
    <property type="entry name" value="Penicillin_amidase_A-knob"/>
</dbReference>
<reference evidence="7 8" key="1">
    <citation type="submission" date="2018-03" db="EMBL/GenBank/DDBJ databases">
        <title>Bacillus urumqiensis sp. nov., a moderately haloalkaliphilic bacterium isolated from a salt lake.</title>
        <authorList>
            <person name="Zhao B."/>
            <person name="Liao Z."/>
        </authorList>
    </citation>
    <scope>NUCLEOTIDE SEQUENCE [LARGE SCALE GENOMIC DNA]</scope>
    <source>
        <strain evidence="7 8">BZ-SZ-XJ18</strain>
    </source>
</reference>
<evidence type="ECO:0000313" key="7">
    <source>
        <dbReference type="EMBL" id="PRO67087.1"/>
    </source>
</evidence>
<dbReference type="Gene3D" id="1.10.1400.10">
    <property type="match status" value="1"/>
</dbReference>
<keyword evidence="2" id="KW-0378">Hydrolase</keyword>
<keyword evidence="6" id="KW-0812">Transmembrane</keyword>
<dbReference type="GO" id="GO:0016811">
    <property type="term" value="F:hydrolase activity, acting on carbon-nitrogen (but not peptide) bonds, in linear amides"/>
    <property type="evidence" value="ECO:0007669"/>
    <property type="project" value="InterPro"/>
</dbReference>
<dbReference type="InterPro" id="IPR043146">
    <property type="entry name" value="Penicillin_amidase_N_B-knob"/>
</dbReference>
<feature type="binding site" evidence="5">
    <location>
        <position position="219"/>
    </location>
    <ligand>
        <name>Ca(2+)</name>
        <dbReference type="ChEBI" id="CHEBI:29108"/>
    </ligand>
</feature>
<dbReference type="PIRSF" id="PIRSF001227">
    <property type="entry name" value="Pen_acylase"/>
    <property type="match status" value="1"/>
</dbReference>
<dbReference type="EMBL" id="PVNS01000001">
    <property type="protein sequence ID" value="PRO67087.1"/>
    <property type="molecule type" value="Genomic_DNA"/>
</dbReference>
<dbReference type="InterPro" id="IPR002692">
    <property type="entry name" value="S45"/>
</dbReference>
<dbReference type="InterPro" id="IPR014395">
    <property type="entry name" value="Pen/GL7ACA/AHL_acylase"/>
</dbReference>
<keyword evidence="5" id="KW-0479">Metal-binding</keyword>
<feature type="binding site" evidence="5">
    <location>
        <position position="356"/>
    </location>
    <ligand>
        <name>Ca(2+)</name>
        <dbReference type="ChEBI" id="CHEBI:29108"/>
    </ligand>
</feature>
<proteinExistence type="inferred from homology"/>
<keyword evidence="8" id="KW-1185">Reference proteome</keyword>
<keyword evidence="6" id="KW-0472">Membrane</keyword>
<dbReference type="PANTHER" id="PTHR34218:SF4">
    <property type="entry name" value="ACYL-HOMOSERINE LACTONE ACYLASE QUIP"/>
    <property type="match status" value="1"/>
</dbReference>
<evidence type="ECO:0000256" key="5">
    <source>
        <dbReference type="PIRSR" id="PIRSR001227-2"/>
    </source>
</evidence>
<dbReference type="SUPFAM" id="SSF56235">
    <property type="entry name" value="N-terminal nucleophile aminohydrolases (Ntn hydrolases)"/>
    <property type="match status" value="1"/>
</dbReference>
<dbReference type="OrthoDB" id="9759796at2"/>
<dbReference type="InterPro" id="IPR023343">
    <property type="entry name" value="Penicillin_amidase_dom1"/>
</dbReference>
<evidence type="ECO:0000256" key="1">
    <source>
        <dbReference type="ARBA" id="ARBA00006586"/>
    </source>
</evidence>
<dbReference type="GO" id="GO:0017000">
    <property type="term" value="P:antibiotic biosynthetic process"/>
    <property type="evidence" value="ECO:0007669"/>
    <property type="project" value="InterPro"/>
</dbReference>
<evidence type="ECO:0008006" key="9">
    <source>
        <dbReference type="Google" id="ProtNLM"/>
    </source>
</evidence>
<feature type="active site" description="Nucleophile" evidence="4">
    <location>
        <position position="283"/>
    </location>
</feature>
<dbReference type="Proteomes" id="UP000243650">
    <property type="component" value="Unassembled WGS sequence"/>
</dbReference>
<dbReference type="Pfam" id="PF01804">
    <property type="entry name" value="Penicil_amidase"/>
    <property type="match status" value="1"/>
</dbReference>
<dbReference type="Gene3D" id="3.60.20.10">
    <property type="entry name" value="Glutamine Phosphoribosylpyrophosphate, subunit 1, domain 1"/>
    <property type="match status" value="1"/>
</dbReference>
<dbReference type="AlphaFoldDB" id="A0A2P6MLC5"/>
<comment type="cofactor">
    <cofactor evidence="5">
        <name>Ca(2+)</name>
        <dbReference type="ChEBI" id="CHEBI:29108"/>
    </cofactor>
    <text evidence="5">Binds 1 Ca(2+) ion per dimer.</text>
</comment>
<feature type="transmembrane region" description="Helical" evidence="6">
    <location>
        <begin position="31"/>
        <end position="57"/>
    </location>
</feature>
<keyword evidence="5" id="KW-0106">Calcium</keyword>
<protein>
    <recommendedName>
        <fullName evidence="9">Penicillin acylase family protein</fullName>
    </recommendedName>
</protein>
<evidence type="ECO:0000256" key="6">
    <source>
        <dbReference type="SAM" id="Phobius"/>
    </source>
</evidence>
<dbReference type="InterPro" id="IPR029055">
    <property type="entry name" value="Ntn_hydrolases_N"/>
</dbReference>
<evidence type="ECO:0000256" key="2">
    <source>
        <dbReference type="ARBA" id="ARBA00022801"/>
    </source>
</evidence>
<dbReference type="GO" id="GO:0046872">
    <property type="term" value="F:metal ion binding"/>
    <property type="evidence" value="ECO:0007669"/>
    <property type="project" value="UniProtKB-KW"/>
</dbReference>
<keyword evidence="3" id="KW-0865">Zymogen</keyword>
<evidence type="ECO:0000256" key="3">
    <source>
        <dbReference type="ARBA" id="ARBA00023145"/>
    </source>
</evidence>
<keyword evidence="6" id="KW-1133">Transmembrane helix</keyword>
<dbReference type="CDD" id="cd03747">
    <property type="entry name" value="Ntn_PGA_like"/>
    <property type="match status" value="1"/>
</dbReference>
<organism evidence="7 8">
    <name type="scientific">Alkalicoccus urumqiensis</name>
    <name type="common">Bacillus urumqiensis</name>
    <dbReference type="NCBI Taxonomy" id="1548213"/>
    <lineage>
        <taxon>Bacteria</taxon>
        <taxon>Bacillati</taxon>
        <taxon>Bacillota</taxon>
        <taxon>Bacilli</taxon>
        <taxon>Bacillales</taxon>
        <taxon>Bacillaceae</taxon>
        <taxon>Alkalicoccus</taxon>
    </lineage>
</organism>
<name>A0A2P6MLC5_ALKUR</name>
<dbReference type="Gene3D" id="1.10.439.10">
    <property type="entry name" value="Penicillin Amidohydrolase, domain 1"/>
    <property type="match status" value="1"/>
</dbReference>